<dbReference type="Proteomes" id="UP000031675">
    <property type="component" value="Unassembled WGS sequence"/>
</dbReference>
<dbReference type="InterPro" id="IPR000792">
    <property type="entry name" value="Tscrpt_reg_LuxR_C"/>
</dbReference>
<name>A0A0C2JFP8_9ACTN</name>
<dbReference type="SMART" id="SM00421">
    <property type="entry name" value="HTH_LUXR"/>
    <property type="match status" value="1"/>
</dbReference>
<dbReference type="PROSITE" id="PS50043">
    <property type="entry name" value="HTH_LUXR_2"/>
    <property type="match status" value="1"/>
</dbReference>
<dbReference type="CDD" id="cd06170">
    <property type="entry name" value="LuxR_C_like"/>
    <property type="match status" value="1"/>
</dbReference>
<accession>A0A0C2JFP8</accession>
<dbReference type="GO" id="GO:0005737">
    <property type="term" value="C:cytoplasm"/>
    <property type="evidence" value="ECO:0007669"/>
    <property type="project" value="TreeGrafter"/>
</dbReference>
<keyword evidence="2" id="KW-0067">ATP-binding</keyword>
<comment type="caution">
    <text evidence="4">The sequence shown here is derived from an EMBL/GenBank/DDBJ whole genome shotgun (WGS) entry which is preliminary data.</text>
</comment>
<keyword evidence="1" id="KW-0547">Nucleotide-binding</keyword>
<dbReference type="InterPro" id="IPR016032">
    <property type="entry name" value="Sig_transdc_resp-reg_C-effctor"/>
</dbReference>
<dbReference type="Gene3D" id="1.10.10.10">
    <property type="entry name" value="Winged helix-like DNA-binding domain superfamily/Winged helix DNA-binding domain"/>
    <property type="match status" value="1"/>
</dbReference>
<evidence type="ECO:0000313" key="5">
    <source>
        <dbReference type="Proteomes" id="UP000031675"/>
    </source>
</evidence>
<evidence type="ECO:0000259" key="3">
    <source>
        <dbReference type="PROSITE" id="PS50043"/>
    </source>
</evidence>
<dbReference type="SUPFAM" id="SSF48452">
    <property type="entry name" value="TPR-like"/>
    <property type="match status" value="1"/>
</dbReference>
<dbReference type="STRING" id="183763.LP52_17620"/>
<dbReference type="PROSITE" id="PS00622">
    <property type="entry name" value="HTH_LUXR_1"/>
    <property type="match status" value="1"/>
</dbReference>
<dbReference type="EMBL" id="JROO01000033">
    <property type="protein sequence ID" value="KIH97655.1"/>
    <property type="molecule type" value="Genomic_DNA"/>
</dbReference>
<proteinExistence type="predicted"/>
<dbReference type="GO" id="GO:0004016">
    <property type="term" value="F:adenylate cyclase activity"/>
    <property type="evidence" value="ECO:0007669"/>
    <property type="project" value="TreeGrafter"/>
</dbReference>
<reference evidence="5" key="1">
    <citation type="journal article" date="2015" name="Chem. Biol.">
        <title>Structure, bioactivity, and resistance mechanism of streptomonomicin, an unusual lasso Peptide from an understudied halophilic actinomycete.</title>
        <authorList>
            <person name="Metelev M."/>
            <person name="Tietz J.I."/>
            <person name="Melby J.O."/>
            <person name="Blair P.M."/>
            <person name="Zhu L."/>
            <person name="Livnat I."/>
            <person name="Severinov K."/>
            <person name="Mitchell D.A."/>
        </authorList>
    </citation>
    <scope>NUCLEOTIDE SEQUENCE [LARGE SCALE GENOMIC DNA]</scope>
    <source>
        <strain evidence="5">YIM 90003</strain>
    </source>
</reference>
<dbReference type="InterPro" id="IPR011990">
    <property type="entry name" value="TPR-like_helical_dom_sf"/>
</dbReference>
<dbReference type="SUPFAM" id="SSF46894">
    <property type="entry name" value="C-terminal effector domain of the bipartite response regulators"/>
    <property type="match status" value="1"/>
</dbReference>
<dbReference type="InterPro" id="IPR036388">
    <property type="entry name" value="WH-like_DNA-bd_sf"/>
</dbReference>
<dbReference type="GO" id="GO:0003677">
    <property type="term" value="F:DNA binding"/>
    <property type="evidence" value="ECO:0007669"/>
    <property type="project" value="InterPro"/>
</dbReference>
<protein>
    <recommendedName>
        <fullName evidence="3">HTH luxR-type domain-containing protein</fullName>
    </recommendedName>
</protein>
<dbReference type="Gene3D" id="1.25.40.10">
    <property type="entry name" value="Tetratricopeptide repeat domain"/>
    <property type="match status" value="1"/>
</dbReference>
<dbReference type="GO" id="GO:0006355">
    <property type="term" value="P:regulation of DNA-templated transcription"/>
    <property type="evidence" value="ECO:0007669"/>
    <property type="project" value="InterPro"/>
</dbReference>
<dbReference type="Pfam" id="PF00196">
    <property type="entry name" value="GerE"/>
    <property type="match status" value="1"/>
</dbReference>
<evidence type="ECO:0000256" key="2">
    <source>
        <dbReference type="ARBA" id="ARBA00022840"/>
    </source>
</evidence>
<dbReference type="PANTHER" id="PTHR16305:SF28">
    <property type="entry name" value="GUANYLATE CYCLASE DOMAIN-CONTAINING PROTEIN"/>
    <property type="match status" value="1"/>
</dbReference>
<organism evidence="4 5">
    <name type="scientific">Streptomonospora alba</name>
    <dbReference type="NCBI Taxonomy" id="183763"/>
    <lineage>
        <taxon>Bacteria</taxon>
        <taxon>Bacillati</taxon>
        <taxon>Actinomycetota</taxon>
        <taxon>Actinomycetes</taxon>
        <taxon>Streptosporangiales</taxon>
        <taxon>Nocardiopsidaceae</taxon>
        <taxon>Streptomonospora</taxon>
    </lineage>
</organism>
<dbReference type="PANTHER" id="PTHR16305">
    <property type="entry name" value="TESTICULAR SOLUBLE ADENYLYL CYCLASE"/>
    <property type="match status" value="1"/>
</dbReference>
<dbReference type="GO" id="GO:0005524">
    <property type="term" value="F:ATP binding"/>
    <property type="evidence" value="ECO:0007669"/>
    <property type="project" value="UniProtKB-KW"/>
</dbReference>
<sequence>MAGMDGLQIVDSIGGRLEDAAREQPLMVVLDDAQWADEVAALAMRVLIPELKTFPVLWLIVRRLGCASGRAQESIDWLLAEGAHSVAVGPLDEADVARLSTDLLGAEPDEGILAVAHRTGGNPFLVERALGALSDGGQVEIREGKAVLVGDGSCTESLHGEDRLLYNLTDSTRWLLQVASVLTRPFAVHELARLAGRSPVDVLPALDEAVKVGALIDRGDEFAFRHDLIRTAMYEALAGPVRAALHREASSLAQQEGRPVGETAVHLRHGGRADDEGTLGVLLRTADQMRLSAPHTAASFIVHVLEALGADDARRPPLVAEAVRLLAKVGRPEQARCLGEDELRTGLSPQEEGALLLALAEAFYVSGDHGSVVVDAARGLAIPGLPKNIRAQLHAIRAHGLLDEQAAPDFATSADASARNAVHEGAESAEFAAATCGYGGRCRAAIDEGRLAAAVAHGAEAVRIADEVGGEARHRHPRIWLAAALTAADRFGEGEAALAADKGEAVRLGTAWAQPLWHYHRSELLLAAGRLDEAEAEAEVGLQIAEQFSAYGQNLRLRWVLARVAFHRDELAGCRDHVEEAGRLASSRSKALPTPLVWMSARLADVAGESRKVVEALNGVVGTTHCVSLLVREPQAASAMAVALHRAGAPEKADAVVSQARALSERNPAVGTPAAAHRHAEGVLRADLGDLRAAVRGFEDGPRPLARAAAKEDAARLAVAHGKREEAVELAESSLEEFAACGARRDAARLQEMLGRLRVRRRLPESASRWSIGWRSLTDAELRVVRQVAEGLTNREVAEKLFLSPHTVDSHLRHSFTKLGVNSRVELTRYVLANDTSTLPADDGADGEDRANA</sequence>
<evidence type="ECO:0000256" key="1">
    <source>
        <dbReference type="ARBA" id="ARBA00022741"/>
    </source>
</evidence>
<feature type="domain" description="HTH luxR-type" evidence="3">
    <location>
        <begin position="770"/>
        <end position="835"/>
    </location>
</feature>
<keyword evidence="5" id="KW-1185">Reference proteome</keyword>
<gene>
    <name evidence="4" type="ORF">LP52_17620</name>
</gene>
<evidence type="ECO:0000313" key="4">
    <source>
        <dbReference type="EMBL" id="KIH97655.1"/>
    </source>
</evidence>
<dbReference type="AlphaFoldDB" id="A0A0C2JFP8"/>
<dbReference type="PRINTS" id="PR00038">
    <property type="entry name" value="HTHLUXR"/>
</dbReference>